<dbReference type="EMBL" id="GBXM01054277">
    <property type="protein sequence ID" value="JAH54300.1"/>
    <property type="molecule type" value="Transcribed_RNA"/>
</dbReference>
<name>A0A0E9TN76_ANGAN</name>
<protein>
    <submittedName>
        <fullName evidence="1">Uncharacterized protein</fullName>
    </submittedName>
</protein>
<organism evidence="1">
    <name type="scientific">Anguilla anguilla</name>
    <name type="common">European freshwater eel</name>
    <name type="synonym">Muraena anguilla</name>
    <dbReference type="NCBI Taxonomy" id="7936"/>
    <lineage>
        <taxon>Eukaryota</taxon>
        <taxon>Metazoa</taxon>
        <taxon>Chordata</taxon>
        <taxon>Craniata</taxon>
        <taxon>Vertebrata</taxon>
        <taxon>Euteleostomi</taxon>
        <taxon>Actinopterygii</taxon>
        <taxon>Neopterygii</taxon>
        <taxon>Teleostei</taxon>
        <taxon>Anguilliformes</taxon>
        <taxon>Anguillidae</taxon>
        <taxon>Anguilla</taxon>
    </lineage>
</organism>
<accession>A0A0E9TN76</accession>
<proteinExistence type="predicted"/>
<sequence length="12" mass="1342">MDAMEMVCTIVV</sequence>
<evidence type="ECO:0000313" key="1">
    <source>
        <dbReference type="EMBL" id="JAH54300.1"/>
    </source>
</evidence>
<reference evidence="1" key="1">
    <citation type="submission" date="2014-11" db="EMBL/GenBank/DDBJ databases">
        <authorList>
            <person name="Amaro Gonzalez C."/>
        </authorList>
    </citation>
    <scope>NUCLEOTIDE SEQUENCE</scope>
</reference>
<reference evidence="1" key="2">
    <citation type="journal article" date="2015" name="Fish Shellfish Immunol.">
        <title>Early steps in the European eel (Anguilla anguilla)-Vibrio vulnificus interaction in the gills: Role of the RtxA13 toxin.</title>
        <authorList>
            <person name="Callol A."/>
            <person name="Pajuelo D."/>
            <person name="Ebbesson L."/>
            <person name="Teles M."/>
            <person name="MacKenzie S."/>
            <person name="Amaro C."/>
        </authorList>
    </citation>
    <scope>NUCLEOTIDE SEQUENCE</scope>
</reference>